<evidence type="ECO:0000313" key="1">
    <source>
        <dbReference type="EMBL" id="PJA62971.1"/>
    </source>
</evidence>
<reference evidence="2" key="1">
    <citation type="submission" date="2017-09" db="EMBL/GenBank/DDBJ databases">
        <title>Depth-based differentiation of microbial function through sediment-hosted aquifers and enrichment of novel symbionts in the deep terrestrial subsurface.</title>
        <authorList>
            <person name="Probst A.J."/>
            <person name="Ladd B."/>
            <person name="Jarett J.K."/>
            <person name="Geller-Mcgrath D.E."/>
            <person name="Sieber C.M.K."/>
            <person name="Emerson J.B."/>
            <person name="Anantharaman K."/>
            <person name="Thomas B.C."/>
            <person name="Malmstrom R."/>
            <person name="Stieglmeier M."/>
            <person name="Klingl A."/>
            <person name="Woyke T."/>
            <person name="Ryan C.M."/>
            <person name="Banfield J.F."/>
        </authorList>
    </citation>
    <scope>NUCLEOTIDE SEQUENCE [LARGE SCALE GENOMIC DNA]</scope>
</reference>
<accession>A0A2M7YJ20</accession>
<dbReference type="AlphaFoldDB" id="A0A2M7YJ20"/>
<dbReference type="InterPro" id="IPR002514">
    <property type="entry name" value="Transposase_8"/>
</dbReference>
<sequence>MKHYSPKQKANIALAALKGERISSLTSKYEIHPNQITRWKNLVEAELESLFADKRKKENYSKDRIIDELYKTIGQREVEIAWLKKKFNLELPREIGPGR</sequence>
<dbReference type="InterPro" id="IPR009057">
    <property type="entry name" value="Homeodomain-like_sf"/>
</dbReference>
<comment type="caution">
    <text evidence="1">The sequence shown here is derived from an EMBL/GenBank/DDBJ whole genome shotgun (WGS) entry which is preliminary data.</text>
</comment>
<protein>
    <recommendedName>
        <fullName evidence="3">Transposase</fullName>
    </recommendedName>
</protein>
<dbReference type="GO" id="GO:0003677">
    <property type="term" value="F:DNA binding"/>
    <property type="evidence" value="ECO:0007669"/>
    <property type="project" value="InterPro"/>
</dbReference>
<gene>
    <name evidence="1" type="ORF">CO161_03575</name>
</gene>
<dbReference type="Pfam" id="PF01527">
    <property type="entry name" value="HTH_Tnp_1"/>
    <property type="match status" value="1"/>
</dbReference>
<name>A0A2M7YJ20_9BACT</name>
<dbReference type="Proteomes" id="UP000229026">
    <property type="component" value="Unassembled WGS sequence"/>
</dbReference>
<evidence type="ECO:0008006" key="3">
    <source>
        <dbReference type="Google" id="ProtNLM"/>
    </source>
</evidence>
<dbReference type="GO" id="GO:0004803">
    <property type="term" value="F:transposase activity"/>
    <property type="evidence" value="ECO:0007669"/>
    <property type="project" value="InterPro"/>
</dbReference>
<dbReference type="EMBL" id="PFWH01000120">
    <property type="protein sequence ID" value="PJA62971.1"/>
    <property type="molecule type" value="Genomic_DNA"/>
</dbReference>
<dbReference type="GO" id="GO:0006313">
    <property type="term" value="P:DNA transposition"/>
    <property type="evidence" value="ECO:0007669"/>
    <property type="project" value="InterPro"/>
</dbReference>
<proteinExistence type="predicted"/>
<evidence type="ECO:0000313" key="2">
    <source>
        <dbReference type="Proteomes" id="UP000229026"/>
    </source>
</evidence>
<dbReference type="SUPFAM" id="SSF46689">
    <property type="entry name" value="Homeodomain-like"/>
    <property type="match status" value="1"/>
</dbReference>
<organism evidence="1 2">
    <name type="scientific">Candidatus Portnoybacteria bacterium CG_4_9_14_3_um_filter_44_9</name>
    <dbReference type="NCBI Taxonomy" id="1974806"/>
    <lineage>
        <taxon>Bacteria</taxon>
        <taxon>Candidatus Portnoyibacteriota</taxon>
    </lineage>
</organism>